<reference evidence="1 2" key="2">
    <citation type="submission" date="2019-01" db="EMBL/GenBank/DDBJ databases">
        <title>The decoding of complex shrimp genome reveals the adaptation for benthos swimmer, frequently molting mechanism and breeding impact on genome.</title>
        <authorList>
            <person name="Sun Y."/>
            <person name="Gao Y."/>
            <person name="Yu Y."/>
        </authorList>
    </citation>
    <scope>NUCLEOTIDE SEQUENCE [LARGE SCALE GENOMIC DNA]</scope>
    <source>
        <tissue evidence="1">Muscle</tissue>
    </source>
</reference>
<gene>
    <name evidence="1" type="ORF">C7M84_017392</name>
</gene>
<comment type="caution">
    <text evidence="1">The sequence shown here is derived from an EMBL/GenBank/DDBJ whole genome shotgun (WGS) entry which is preliminary data.</text>
</comment>
<dbReference type="AlphaFoldDB" id="A0A423SKL9"/>
<sequence length="487" mass="53032">MGNPTFTSGPGCAPACFVTAYSSSSATIYAILFVAESRVLAVHLRDINICCLSHWLPLCPALNPFSRIPRILLRPPDASTASAHPCTPVASPCASLLQIITRTLFRRRELYRGAVSLLAQPARHLCFLIVNNDILYNASSQRSLVSLYVVWASITPAKSSASWFADVWSFHSSKSADGSLYAVYEGPDSSEALLWACTSTTHHQFDLSIPRYQPSESELTVAQGGVICYDRLLVATSSHSCSATIAAAQMVYHTGPTRRCPISATPTNSLTLGAQNTMAARAAAVSSPYSYRRPRQCFATLCPCYARPSTPGADMVSEVYSDEMQQKHGKSFVIKMLKNDIRQVTLVSPFRPSKIRENVREILVPGASLHNYIPNLFKGKTAGPMALMSAAPTLCSEALGKEEVQALLKEEFDVVLISMVISHCFLSIVHKMQVPFIWVSPAGPLSMTDHMIGNPAFPSFTGFTLLEAKHPLSFTERAPSEIHSLPS</sequence>
<organism evidence="1 2">
    <name type="scientific">Penaeus vannamei</name>
    <name type="common">Whiteleg shrimp</name>
    <name type="synonym">Litopenaeus vannamei</name>
    <dbReference type="NCBI Taxonomy" id="6689"/>
    <lineage>
        <taxon>Eukaryota</taxon>
        <taxon>Metazoa</taxon>
        <taxon>Ecdysozoa</taxon>
        <taxon>Arthropoda</taxon>
        <taxon>Crustacea</taxon>
        <taxon>Multicrustacea</taxon>
        <taxon>Malacostraca</taxon>
        <taxon>Eumalacostraca</taxon>
        <taxon>Eucarida</taxon>
        <taxon>Decapoda</taxon>
        <taxon>Dendrobranchiata</taxon>
        <taxon>Penaeoidea</taxon>
        <taxon>Penaeidae</taxon>
        <taxon>Penaeus</taxon>
    </lineage>
</organism>
<keyword evidence="2" id="KW-1185">Reference proteome</keyword>
<accession>A0A423SKL9</accession>
<evidence type="ECO:0000313" key="1">
    <source>
        <dbReference type="EMBL" id="ROT64674.1"/>
    </source>
</evidence>
<name>A0A423SKL9_PENVA</name>
<evidence type="ECO:0000313" key="2">
    <source>
        <dbReference type="Proteomes" id="UP000283509"/>
    </source>
</evidence>
<dbReference type="SUPFAM" id="SSF53756">
    <property type="entry name" value="UDP-Glycosyltransferase/glycogen phosphorylase"/>
    <property type="match status" value="1"/>
</dbReference>
<protein>
    <submittedName>
        <fullName evidence="1">Uncharacterized protein</fullName>
    </submittedName>
</protein>
<dbReference type="EMBL" id="QCYY01003212">
    <property type="protein sequence ID" value="ROT64674.1"/>
    <property type="molecule type" value="Genomic_DNA"/>
</dbReference>
<dbReference type="OrthoDB" id="6345490at2759"/>
<reference evidence="1 2" key="1">
    <citation type="submission" date="2018-04" db="EMBL/GenBank/DDBJ databases">
        <authorList>
            <person name="Zhang X."/>
            <person name="Yuan J."/>
            <person name="Li F."/>
            <person name="Xiang J."/>
        </authorList>
    </citation>
    <scope>NUCLEOTIDE SEQUENCE [LARGE SCALE GENOMIC DNA]</scope>
    <source>
        <tissue evidence="1">Muscle</tissue>
    </source>
</reference>
<dbReference type="Proteomes" id="UP000283509">
    <property type="component" value="Unassembled WGS sequence"/>
</dbReference>
<proteinExistence type="predicted"/>